<organism evidence="3 4">
    <name type="scientific">Mucilaginibacter yixingensis</name>
    <dbReference type="NCBI Taxonomy" id="1295612"/>
    <lineage>
        <taxon>Bacteria</taxon>
        <taxon>Pseudomonadati</taxon>
        <taxon>Bacteroidota</taxon>
        <taxon>Sphingobacteriia</taxon>
        <taxon>Sphingobacteriales</taxon>
        <taxon>Sphingobacteriaceae</taxon>
        <taxon>Mucilaginibacter</taxon>
    </lineage>
</organism>
<dbReference type="InterPro" id="IPR036291">
    <property type="entry name" value="NAD(P)-bd_dom_sf"/>
</dbReference>
<dbReference type="EMBL" id="QAOQ01000014">
    <property type="protein sequence ID" value="PTQ92134.1"/>
    <property type="molecule type" value="Genomic_DNA"/>
</dbReference>
<accession>A0A2T5J4K3</accession>
<protein>
    <submittedName>
        <fullName evidence="3">UDP-glucuronate 4-epimerase</fullName>
    </submittedName>
</protein>
<dbReference type="SUPFAM" id="SSF51735">
    <property type="entry name" value="NAD(P)-binding Rossmann-fold domains"/>
    <property type="match status" value="1"/>
</dbReference>
<dbReference type="Gene3D" id="3.90.25.10">
    <property type="entry name" value="UDP-galactose 4-epimerase, domain 1"/>
    <property type="match status" value="1"/>
</dbReference>
<gene>
    <name evidence="3" type="ORF">C8P68_1149</name>
</gene>
<reference evidence="3 4" key="1">
    <citation type="submission" date="2018-04" db="EMBL/GenBank/DDBJ databases">
        <title>Genomic Encyclopedia of Archaeal and Bacterial Type Strains, Phase II (KMG-II): from individual species to whole genera.</title>
        <authorList>
            <person name="Goeker M."/>
        </authorList>
    </citation>
    <scope>NUCLEOTIDE SEQUENCE [LARGE SCALE GENOMIC DNA]</scope>
    <source>
        <strain evidence="3 4">DSM 26809</strain>
    </source>
</reference>
<dbReference type="PANTHER" id="PTHR43000">
    <property type="entry name" value="DTDP-D-GLUCOSE 4,6-DEHYDRATASE-RELATED"/>
    <property type="match status" value="1"/>
</dbReference>
<feature type="domain" description="NAD-dependent epimerase/dehydratase" evidence="2">
    <location>
        <begin position="4"/>
        <end position="243"/>
    </location>
</feature>
<dbReference type="AlphaFoldDB" id="A0A2T5J4K3"/>
<dbReference type="RefSeq" id="WP_107831717.1">
    <property type="nucleotide sequence ID" value="NZ_CP160205.1"/>
</dbReference>
<dbReference type="Pfam" id="PF01370">
    <property type="entry name" value="Epimerase"/>
    <property type="match status" value="1"/>
</dbReference>
<dbReference type="InterPro" id="IPR001509">
    <property type="entry name" value="Epimerase_deHydtase"/>
</dbReference>
<evidence type="ECO:0000313" key="3">
    <source>
        <dbReference type="EMBL" id="PTQ92134.1"/>
    </source>
</evidence>
<evidence type="ECO:0000259" key="2">
    <source>
        <dbReference type="Pfam" id="PF01370"/>
    </source>
</evidence>
<proteinExistence type="inferred from homology"/>
<keyword evidence="4" id="KW-1185">Reference proteome</keyword>
<name>A0A2T5J4K3_9SPHI</name>
<dbReference type="Proteomes" id="UP000244168">
    <property type="component" value="Unassembled WGS sequence"/>
</dbReference>
<evidence type="ECO:0000256" key="1">
    <source>
        <dbReference type="ARBA" id="ARBA00007637"/>
    </source>
</evidence>
<dbReference type="PRINTS" id="PR01713">
    <property type="entry name" value="NUCEPIMERASE"/>
</dbReference>
<comment type="caution">
    <text evidence="3">The sequence shown here is derived from an EMBL/GenBank/DDBJ whole genome shotgun (WGS) entry which is preliminary data.</text>
</comment>
<dbReference type="OrthoDB" id="9801785at2"/>
<comment type="similarity">
    <text evidence="1">Belongs to the NAD(P)-dependent epimerase/dehydratase family.</text>
</comment>
<evidence type="ECO:0000313" key="4">
    <source>
        <dbReference type="Proteomes" id="UP000244168"/>
    </source>
</evidence>
<sequence>MKNILITGGAGFIGSQLTSFLLSDTEYNVFVIDNFDPFYPKEIKEKNISSFLTNAFYTFINGDIRNYEVLNSLPQIDIIVHLAAKAGVRASINNPIDYQDVNVAGTLNLLEYARKQNITQFVFASSSSVYGLNPDSPWKENAELLPISPYAWSKISNEMLGRVYSQLYNIRFIALRFFTVYGPSQRPDLAINKFFRNIRDDQPIPVYGSGESIRDYTHVSDVVDGITKAMLYDSSNFEIFNIGCGNPITLNHLIQKIETLCDRKAKIVNYPVQQGDVPVTYADVGKANKLLGYSSKISIEFGLKEYSEWFFQNEISPLKLTDSKL</sequence>
<dbReference type="Gene3D" id="3.40.50.720">
    <property type="entry name" value="NAD(P)-binding Rossmann-like Domain"/>
    <property type="match status" value="1"/>
</dbReference>